<reference evidence="1 2" key="1">
    <citation type="journal article" date="2016" name="Nat. Commun.">
        <title>Thousands of microbial genomes shed light on interconnected biogeochemical processes in an aquifer system.</title>
        <authorList>
            <person name="Anantharaman K."/>
            <person name="Brown C.T."/>
            <person name="Hug L.A."/>
            <person name="Sharon I."/>
            <person name="Castelle C.J."/>
            <person name="Probst A.J."/>
            <person name="Thomas B.C."/>
            <person name="Singh A."/>
            <person name="Wilkins M.J."/>
            <person name="Karaoz U."/>
            <person name="Brodie E.L."/>
            <person name="Williams K.H."/>
            <person name="Hubbard S.S."/>
            <person name="Banfield J.F."/>
        </authorList>
    </citation>
    <scope>NUCLEOTIDE SEQUENCE [LARGE SCALE GENOMIC DNA]</scope>
</reference>
<dbReference type="AlphaFoldDB" id="A0A1F4ZV66"/>
<sequence>MSDQGQPENPVSKNQAFKALGLLTLAAILAACSPIPFPDPEKNEDSRAFAVESTAVALANNPEEYNQKLEVLKNLGNDYWRRFVQIKFRFSSPSAPTAFVDCDGQAYIAEIDDEGFMVLVTANHISIPPKLLTLRYIRPCL</sequence>
<organism evidence="1 2">
    <name type="scientific">Candidatus Amesbacteria bacterium RIFOXYB1_FULL_44_23</name>
    <dbReference type="NCBI Taxonomy" id="1797263"/>
    <lineage>
        <taxon>Bacteria</taxon>
        <taxon>Candidatus Amesiibacteriota</taxon>
    </lineage>
</organism>
<dbReference type="EMBL" id="MEXR01000017">
    <property type="protein sequence ID" value="OGD09988.1"/>
    <property type="molecule type" value="Genomic_DNA"/>
</dbReference>
<proteinExistence type="predicted"/>
<evidence type="ECO:0000313" key="2">
    <source>
        <dbReference type="Proteomes" id="UP000176424"/>
    </source>
</evidence>
<accession>A0A1F4ZV66</accession>
<comment type="caution">
    <text evidence="1">The sequence shown here is derived from an EMBL/GenBank/DDBJ whole genome shotgun (WGS) entry which is preliminary data.</text>
</comment>
<gene>
    <name evidence="1" type="ORF">A2397_00415</name>
</gene>
<dbReference type="STRING" id="1797263.A2397_00415"/>
<name>A0A1F4ZV66_9BACT</name>
<evidence type="ECO:0000313" key="1">
    <source>
        <dbReference type="EMBL" id="OGD09988.1"/>
    </source>
</evidence>
<protein>
    <submittedName>
        <fullName evidence="1">Uncharacterized protein</fullName>
    </submittedName>
</protein>
<dbReference type="Proteomes" id="UP000176424">
    <property type="component" value="Unassembled WGS sequence"/>
</dbReference>